<evidence type="ECO:0000313" key="4">
    <source>
        <dbReference type="Proteomes" id="UP001596157"/>
    </source>
</evidence>
<protein>
    <recommendedName>
        <fullName evidence="5">MYXO-CTERM domain-containing protein</fullName>
    </recommendedName>
</protein>
<name>A0ABW0EPX9_9PSEU</name>
<accession>A0ABW0EPX9</accession>
<evidence type="ECO:0008006" key="5">
    <source>
        <dbReference type="Google" id="ProtNLM"/>
    </source>
</evidence>
<keyword evidence="4" id="KW-1185">Reference proteome</keyword>
<keyword evidence="2" id="KW-1133">Transmembrane helix</keyword>
<keyword evidence="2" id="KW-0812">Transmembrane</keyword>
<dbReference type="EMBL" id="JBHSKF010000011">
    <property type="protein sequence ID" value="MFC5289478.1"/>
    <property type="molecule type" value="Genomic_DNA"/>
</dbReference>
<feature type="compositionally biased region" description="Low complexity" evidence="1">
    <location>
        <begin position="151"/>
        <end position="164"/>
    </location>
</feature>
<reference evidence="4" key="1">
    <citation type="journal article" date="2019" name="Int. J. Syst. Evol. Microbiol.">
        <title>The Global Catalogue of Microorganisms (GCM) 10K type strain sequencing project: providing services to taxonomists for standard genome sequencing and annotation.</title>
        <authorList>
            <consortium name="The Broad Institute Genomics Platform"/>
            <consortium name="The Broad Institute Genome Sequencing Center for Infectious Disease"/>
            <person name="Wu L."/>
            <person name="Ma J."/>
        </authorList>
    </citation>
    <scope>NUCLEOTIDE SEQUENCE [LARGE SCALE GENOMIC DNA]</scope>
    <source>
        <strain evidence="4">CCUG 59778</strain>
    </source>
</reference>
<dbReference type="Proteomes" id="UP001596157">
    <property type="component" value="Unassembled WGS sequence"/>
</dbReference>
<proteinExistence type="predicted"/>
<evidence type="ECO:0000256" key="2">
    <source>
        <dbReference type="SAM" id="Phobius"/>
    </source>
</evidence>
<organism evidence="3 4">
    <name type="scientific">Actinokineospora guangxiensis</name>
    <dbReference type="NCBI Taxonomy" id="1490288"/>
    <lineage>
        <taxon>Bacteria</taxon>
        <taxon>Bacillati</taxon>
        <taxon>Actinomycetota</taxon>
        <taxon>Actinomycetes</taxon>
        <taxon>Pseudonocardiales</taxon>
        <taxon>Pseudonocardiaceae</taxon>
        <taxon>Actinokineospora</taxon>
    </lineage>
</organism>
<dbReference type="RefSeq" id="WP_378249326.1">
    <property type="nucleotide sequence ID" value="NZ_JBHSKF010000011.1"/>
</dbReference>
<feature type="region of interest" description="Disordered" evidence="1">
    <location>
        <begin position="143"/>
        <end position="179"/>
    </location>
</feature>
<evidence type="ECO:0000256" key="1">
    <source>
        <dbReference type="SAM" id="MobiDB-lite"/>
    </source>
</evidence>
<sequence>MRSVVRWVVGAVLVVGGMGFGAGVAAAGGPTSALVTSPGEGWAVGLYYDDTEYTQLQALLDAGEEIAGEVAWEGDHLTVTWLVHDVHIWRTDRVLLDAAGGPVVETTTLMTESGVESVVRRKLAKPAQLTALVGAIGAQEGAGAGQGGATGAENAGSPDRAAGDGSAGDGSAGDGVVPAAQRTPLEGDVRWEWGIGGVVVGVLGAVLVGRARAVRAGR</sequence>
<keyword evidence="2" id="KW-0472">Membrane</keyword>
<comment type="caution">
    <text evidence="3">The sequence shown here is derived from an EMBL/GenBank/DDBJ whole genome shotgun (WGS) entry which is preliminary data.</text>
</comment>
<feature type="transmembrane region" description="Helical" evidence="2">
    <location>
        <begin position="191"/>
        <end position="209"/>
    </location>
</feature>
<evidence type="ECO:0000313" key="3">
    <source>
        <dbReference type="EMBL" id="MFC5289478.1"/>
    </source>
</evidence>
<gene>
    <name evidence="3" type="ORF">ACFPM7_20695</name>
</gene>